<sequence length="85" mass="9288">MFVSVAASPLRSLVATNPSNVIDTLKFGVKLNETLNTRNLGANDQAISDQRWSEVGLVSWVFSIASHQKGLQLPQHPLKSLVSEE</sequence>
<gene>
    <name evidence="1" type="ORF">V6N12_024467</name>
</gene>
<proteinExistence type="predicted"/>
<dbReference type="EMBL" id="JBBPBM010000004">
    <property type="protein sequence ID" value="KAK8590084.1"/>
    <property type="molecule type" value="Genomic_DNA"/>
</dbReference>
<comment type="caution">
    <text evidence="1">The sequence shown here is derived from an EMBL/GenBank/DDBJ whole genome shotgun (WGS) entry which is preliminary data.</text>
</comment>
<name>A0ABR2G1D9_9ROSI</name>
<evidence type="ECO:0000313" key="2">
    <source>
        <dbReference type="Proteomes" id="UP001472677"/>
    </source>
</evidence>
<accession>A0ABR2G1D9</accession>
<evidence type="ECO:0000313" key="1">
    <source>
        <dbReference type="EMBL" id="KAK8590084.1"/>
    </source>
</evidence>
<reference evidence="1 2" key="1">
    <citation type="journal article" date="2024" name="G3 (Bethesda)">
        <title>Genome assembly of Hibiscus sabdariffa L. provides insights into metabolisms of medicinal natural products.</title>
        <authorList>
            <person name="Kim T."/>
        </authorList>
    </citation>
    <scope>NUCLEOTIDE SEQUENCE [LARGE SCALE GENOMIC DNA]</scope>
    <source>
        <strain evidence="1">TK-2024</strain>
        <tissue evidence="1">Old leaves</tissue>
    </source>
</reference>
<protein>
    <submittedName>
        <fullName evidence="1">Uncharacterized protein</fullName>
    </submittedName>
</protein>
<dbReference type="Proteomes" id="UP001472677">
    <property type="component" value="Unassembled WGS sequence"/>
</dbReference>
<organism evidence="1 2">
    <name type="scientific">Hibiscus sabdariffa</name>
    <name type="common">roselle</name>
    <dbReference type="NCBI Taxonomy" id="183260"/>
    <lineage>
        <taxon>Eukaryota</taxon>
        <taxon>Viridiplantae</taxon>
        <taxon>Streptophyta</taxon>
        <taxon>Embryophyta</taxon>
        <taxon>Tracheophyta</taxon>
        <taxon>Spermatophyta</taxon>
        <taxon>Magnoliopsida</taxon>
        <taxon>eudicotyledons</taxon>
        <taxon>Gunneridae</taxon>
        <taxon>Pentapetalae</taxon>
        <taxon>rosids</taxon>
        <taxon>malvids</taxon>
        <taxon>Malvales</taxon>
        <taxon>Malvaceae</taxon>
        <taxon>Malvoideae</taxon>
        <taxon>Hibiscus</taxon>
    </lineage>
</organism>
<keyword evidence="2" id="KW-1185">Reference proteome</keyword>